<accession>A0ABQ5F4K9</accession>
<reference evidence="1" key="1">
    <citation type="journal article" date="2022" name="Int. J. Mol. Sci.">
        <title>Draft Genome of Tanacetum Coccineum: Genomic Comparison of Closely Related Tanacetum-Family Plants.</title>
        <authorList>
            <person name="Yamashiro T."/>
            <person name="Shiraishi A."/>
            <person name="Nakayama K."/>
            <person name="Satake H."/>
        </authorList>
    </citation>
    <scope>NUCLEOTIDE SEQUENCE</scope>
</reference>
<comment type="caution">
    <text evidence="1">The sequence shown here is derived from an EMBL/GenBank/DDBJ whole genome shotgun (WGS) entry which is preliminary data.</text>
</comment>
<organism evidence="1 2">
    <name type="scientific">Tanacetum coccineum</name>
    <dbReference type="NCBI Taxonomy" id="301880"/>
    <lineage>
        <taxon>Eukaryota</taxon>
        <taxon>Viridiplantae</taxon>
        <taxon>Streptophyta</taxon>
        <taxon>Embryophyta</taxon>
        <taxon>Tracheophyta</taxon>
        <taxon>Spermatophyta</taxon>
        <taxon>Magnoliopsida</taxon>
        <taxon>eudicotyledons</taxon>
        <taxon>Gunneridae</taxon>
        <taxon>Pentapetalae</taxon>
        <taxon>asterids</taxon>
        <taxon>campanulids</taxon>
        <taxon>Asterales</taxon>
        <taxon>Asteraceae</taxon>
        <taxon>Asteroideae</taxon>
        <taxon>Anthemideae</taxon>
        <taxon>Anthemidinae</taxon>
        <taxon>Tanacetum</taxon>
    </lineage>
</organism>
<keyword evidence="2" id="KW-1185">Reference proteome</keyword>
<dbReference type="Proteomes" id="UP001151760">
    <property type="component" value="Unassembled WGS sequence"/>
</dbReference>
<gene>
    <name evidence="1" type="ORF">Tco_0992993</name>
</gene>
<protein>
    <submittedName>
        <fullName evidence="1">Uncharacterized protein</fullName>
    </submittedName>
</protein>
<reference evidence="1" key="2">
    <citation type="submission" date="2022-01" db="EMBL/GenBank/DDBJ databases">
        <authorList>
            <person name="Yamashiro T."/>
            <person name="Shiraishi A."/>
            <person name="Satake H."/>
            <person name="Nakayama K."/>
        </authorList>
    </citation>
    <scope>NUCLEOTIDE SEQUENCE</scope>
</reference>
<name>A0ABQ5F4K9_9ASTR</name>
<evidence type="ECO:0000313" key="1">
    <source>
        <dbReference type="EMBL" id="GJT57939.1"/>
    </source>
</evidence>
<dbReference type="EMBL" id="BQNB010016974">
    <property type="protein sequence ID" value="GJT57939.1"/>
    <property type="molecule type" value="Genomic_DNA"/>
</dbReference>
<evidence type="ECO:0000313" key="2">
    <source>
        <dbReference type="Proteomes" id="UP001151760"/>
    </source>
</evidence>
<sequence>MTAVCQVLMNLTQIPQVMMNLRQLRQIFQLHQVYVEEIVSSKGPSKKFLKWYEDDTDEEEEEFWLKSQKTREMVVSQQLVSAFKLQKQEDY</sequence>
<proteinExistence type="predicted"/>